<feature type="domain" description="Integrase catalytic" evidence="2">
    <location>
        <begin position="199"/>
        <end position="391"/>
    </location>
</feature>
<comment type="caution">
    <text evidence="3">The sequence shown here is derived from an EMBL/GenBank/DDBJ whole genome shotgun (WGS) entry which is preliminary data.</text>
</comment>
<gene>
    <name evidence="3" type="ORF">C2I19_16210</name>
</gene>
<feature type="compositionally biased region" description="Polar residues" evidence="1">
    <location>
        <begin position="530"/>
        <end position="544"/>
    </location>
</feature>
<keyword evidence="4" id="KW-1185">Reference proteome</keyword>
<feature type="region of interest" description="Disordered" evidence="1">
    <location>
        <begin position="530"/>
        <end position="558"/>
    </location>
</feature>
<protein>
    <recommendedName>
        <fullName evidence="2">Integrase catalytic domain-containing protein</fullName>
    </recommendedName>
</protein>
<dbReference type="AlphaFoldDB" id="A0A2S5DD19"/>
<evidence type="ECO:0000313" key="4">
    <source>
        <dbReference type="Proteomes" id="UP000237082"/>
    </source>
</evidence>
<reference evidence="4" key="1">
    <citation type="submission" date="2018-02" db="EMBL/GenBank/DDBJ databases">
        <authorList>
            <person name="O'Hara-Hanley K."/>
            <person name="Soby S."/>
        </authorList>
    </citation>
    <scope>NUCLEOTIDE SEQUENCE [LARGE SCALE GENOMIC DNA]</scope>
    <source>
        <strain evidence="4">MWU14-2602</strain>
    </source>
</reference>
<evidence type="ECO:0000259" key="2">
    <source>
        <dbReference type="PROSITE" id="PS50994"/>
    </source>
</evidence>
<sequence>MSASGELLTLSWASIDELLSRSELVSLAPASNQRSPQVLLSEKIAKCSSEMLAAAHMRLQLINGQPSELLVCRRTEWEYQRRFKEAEALYGNGFIGLIDRTKQRGNRLRKVSEKQVVLMHNVLREHYFNEKQPCLNIAYGELLLRCEEQGLITPSIKTFSNERRKVYGEHQGKRIREGRKAAYNLEELIWSGTGAFPPHGERPFDIAHIDHTEIDLMFKIGDENESIDRAWLSIMIDAYSRVVLAYYISFETPNYTNCMMLIRQCVQRHQRLPVTIVVDGGKEFASQYFELLLASFDISKKTRPPHSPRFGSVMERLFGTLNDKLWHNLQGNTKLLRDPRSCSASHDPRRLAIWTLGKLEAQFERWLEEVYHVSFHTTLQAKPRDVHAAGLADFGNREQARIPFNREFVINCLPWVKTNKLTVQAGRGVKHYGKWYWHGAFRRPEIPDTQVEARYDPFDLSCLYVFIDGTWIRCETQDAYLNEHMDERQLRYVTSVYRQFKRACEVYQKANAKVSARFYRGLRQEEASLQVGQNPGLSANSPPNASEDRTTTPPQIAENDYCLFGDF</sequence>
<dbReference type="OrthoDB" id="568335at2"/>
<dbReference type="InterPro" id="IPR036397">
    <property type="entry name" value="RNaseH_sf"/>
</dbReference>
<dbReference type="Proteomes" id="UP000237082">
    <property type="component" value="Unassembled WGS sequence"/>
</dbReference>
<dbReference type="InterPro" id="IPR012337">
    <property type="entry name" value="RNaseH-like_sf"/>
</dbReference>
<evidence type="ECO:0000313" key="3">
    <source>
        <dbReference type="EMBL" id="POZ60939.1"/>
    </source>
</evidence>
<dbReference type="Gene3D" id="3.30.420.10">
    <property type="entry name" value="Ribonuclease H-like superfamily/Ribonuclease H"/>
    <property type="match status" value="1"/>
</dbReference>
<dbReference type="EMBL" id="PQWB01000085">
    <property type="protein sequence ID" value="POZ60939.1"/>
    <property type="molecule type" value="Genomic_DNA"/>
</dbReference>
<dbReference type="Pfam" id="PF00665">
    <property type="entry name" value="rve"/>
    <property type="match status" value="1"/>
</dbReference>
<evidence type="ECO:0000256" key="1">
    <source>
        <dbReference type="SAM" id="MobiDB-lite"/>
    </source>
</evidence>
<proteinExistence type="predicted"/>
<dbReference type="PROSITE" id="PS50994">
    <property type="entry name" value="INTEGRASE"/>
    <property type="match status" value="1"/>
</dbReference>
<dbReference type="SUPFAM" id="SSF53098">
    <property type="entry name" value="Ribonuclease H-like"/>
    <property type="match status" value="1"/>
</dbReference>
<dbReference type="InterPro" id="IPR001584">
    <property type="entry name" value="Integrase_cat-core"/>
</dbReference>
<dbReference type="GO" id="GO:0015074">
    <property type="term" value="P:DNA integration"/>
    <property type="evidence" value="ECO:0007669"/>
    <property type="project" value="InterPro"/>
</dbReference>
<accession>A0A2S5DD19</accession>
<organism evidence="3 4">
    <name type="scientific">Chromobacterium alticapitis</name>
    <dbReference type="NCBI Taxonomy" id="2073169"/>
    <lineage>
        <taxon>Bacteria</taxon>
        <taxon>Pseudomonadati</taxon>
        <taxon>Pseudomonadota</taxon>
        <taxon>Betaproteobacteria</taxon>
        <taxon>Neisseriales</taxon>
        <taxon>Chromobacteriaceae</taxon>
        <taxon>Chromobacterium</taxon>
    </lineage>
</organism>
<name>A0A2S5DD19_9NEIS</name>
<dbReference type="GO" id="GO:0003676">
    <property type="term" value="F:nucleic acid binding"/>
    <property type="evidence" value="ECO:0007669"/>
    <property type="project" value="InterPro"/>
</dbReference>
<dbReference type="RefSeq" id="WP_103903702.1">
    <property type="nucleotide sequence ID" value="NZ_PQWB01000085.1"/>
</dbReference>